<dbReference type="GO" id="GO:0009740">
    <property type="term" value="P:gibberellic acid mediated signaling pathway"/>
    <property type="evidence" value="ECO:0007669"/>
    <property type="project" value="UniProtKB-UniRule"/>
</dbReference>
<feature type="region of interest" description="VHIID" evidence="8">
    <location>
        <begin position="267"/>
        <end position="332"/>
    </location>
</feature>
<evidence type="ECO:0000259" key="10">
    <source>
        <dbReference type="Pfam" id="PF12041"/>
    </source>
</evidence>
<dbReference type="Pfam" id="PF03514">
    <property type="entry name" value="GRAS"/>
    <property type="match status" value="1"/>
</dbReference>
<feature type="region of interest" description="Leucine repeat II (LRII)" evidence="8">
    <location>
        <begin position="346"/>
        <end position="378"/>
    </location>
</feature>
<dbReference type="PROSITE" id="PS50985">
    <property type="entry name" value="GRAS"/>
    <property type="match status" value="1"/>
</dbReference>
<reference evidence="11 12" key="1">
    <citation type="submission" date="2024-01" db="EMBL/GenBank/DDBJ databases">
        <title>The complete chloroplast genome sequence of Lithospermum erythrorhizon: insights into the phylogenetic relationship among Boraginaceae species and the maternal lineages of purple gromwells.</title>
        <authorList>
            <person name="Okada T."/>
            <person name="Watanabe K."/>
        </authorList>
    </citation>
    <scope>NUCLEOTIDE SEQUENCE [LARGE SCALE GENOMIC DNA]</scope>
</reference>
<comment type="domain">
    <text evidence="9">The DELLA motif is required for its GA-induced degradation.</text>
</comment>
<evidence type="ECO:0000256" key="4">
    <source>
        <dbReference type="ARBA" id="ARBA00022941"/>
    </source>
</evidence>
<name>A0AAV3P3A7_LITER</name>
<feature type="region of interest" description="SAW" evidence="8">
    <location>
        <begin position="485"/>
        <end position="560"/>
    </location>
</feature>
<evidence type="ECO:0000256" key="6">
    <source>
        <dbReference type="ARBA" id="ARBA00023163"/>
    </source>
</evidence>
<evidence type="ECO:0000256" key="2">
    <source>
        <dbReference type="ARBA" id="ARBA00010273"/>
    </source>
</evidence>
<dbReference type="Proteomes" id="UP001454036">
    <property type="component" value="Unassembled WGS sequence"/>
</dbReference>
<keyword evidence="3" id="KW-0832">Ubl conjugation</keyword>
<evidence type="ECO:0000256" key="1">
    <source>
        <dbReference type="ARBA" id="ARBA00004123"/>
    </source>
</evidence>
<comment type="caution">
    <text evidence="8">Lacks conserved residue(s) required for the propagation of feature annotation.</text>
</comment>
<dbReference type="FunFam" id="1.10.10.1290:FF:000001">
    <property type="entry name" value="DELLA protein GAI"/>
    <property type="match status" value="1"/>
</dbReference>
<protein>
    <recommendedName>
        <fullName evidence="9">DELLA protein</fullName>
    </recommendedName>
</protein>
<evidence type="ECO:0000313" key="12">
    <source>
        <dbReference type="Proteomes" id="UP001454036"/>
    </source>
</evidence>
<proteinExistence type="inferred from homology"/>
<dbReference type="InterPro" id="IPR038088">
    <property type="entry name" value="DELLA_N_sf"/>
</dbReference>
<dbReference type="InterPro" id="IPR005202">
    <property type="entry name" value="TF_GRAS"/>
</dbReference>
<evidence type="ECO:0000313" key="11">
    <source>
        <dbReference type="EMBL" id="GAA0144725.1"/>
    </source>
</evidence>
<evidence type="ECO:0000256" key="7">
    <source>
        <dbReference type="ARBA" id="ARBA00023242"/>
    </source>
</evidence>
<keyword evidence="5 9" id="KW-0805">Transcription regulation</keyword>
<dbReference type="SMART" id="SM01129">
    <property type="entry name" value="DELLA"/>
    <property type="match status" value="1"/>
</dbReference>
<gene>
    <name evidence="11" type="ORF">LIER_05096</name>
</gene>
<comment type="caution">
    <text evidence="11">The sequence shown here is derived from an EMBL/GenBank/DDBJ whole genome shotgun (WGS) entry which is preliminary data.</text>
</comment>
<feature type="short sequence motif" description="LXXLL motif" evidence="8">
    <location>
        <begin position="398"/>
        <end position="402"/>
    </location>
</feature>
<feature type="short sequence motif" description="VHIID" evidence="8">
    <location>
        <begin position="298"/>
        <end position="302"/>
    </location>
</feature>
<evidence type="ECO:0000256" key="9">
    <source>
        <dbReference type="RuleBase" id="RU367159"/>
    </source>
</evidence>
<keyword evidence="12" id="KW-1185">Reference proteome</keyword>
<dbReference type="PANTHER" id="PTHR31636">
    <property type="entry name" value="OSJNBA0084A10.13 PROTEIN-RELATED"/>
    <property type="match status" value="1"/>
</dbReference>
<keyword evidence="6 9" id="KW-0804">Transcription</keyword>
<feature type="domain" description="Transcriptional factor DELLA N-terminal" evidence="10">
    <location>
        <begin position="31"/>
        <end position="100"/>
    </location>
</feature>
<dbReference type="AlphaFoldDB" id="A0AAV3P3A7"/>
<dbReference type="Pfam" id="PF12041">
    <property type="entry name" value="DELLA"/>
    <property type="match status" value="1"/>
</dbReference>
<evidence type="ECO:0000256" key="3">
    <source>
        <dbReference type="ARBA" id="ARBA00022843"/>
    </source>
</evidence>
<keyword evidence="7 9" id="KW-0539">Nucleus</keyword>
<comment type="subcellular location">
    <subcellularLocation>
        <location evidence="1 9">Nucleus</location>
    </subcellularLocation>
</comment>
<dbReference type="GO" id="GO:0005634">
    <property type="term" value="C:nucleus"/>
    <property type="evidence" value="ECO:0007669"/>
    <property type="project" value="UniProtKB-SubCell"/>
</dbReference>
<dbReference type="Gene3D" id="1.10.10.1290">
    <property type="entry name" value="Transcriptional regulator DELLA, N-terminal domain"/>
    <property type="match status" value="1"/>
</dbReference>
<dbReference type="EMBL" id="BAABME010000686">
    <property type="protein sequence ID" value="GAA0144725.1"/>
    <property type="molecule type" value="Genomic_DNA"/>
</dbReference>
<evidence type="ECO:0000256" key="8">
    <source>
        <dbReference type="PROSITE-ProRule" id="PRU01191"/>
    </source>
</evidence>
<dbReference type="InterPro" id="IPR021914">
    <property type="entry name" value="TF_DELLA_N"/>
</dbReference>
<sequence length="567" mass="62755">MKRNRVASSSSLYAEKGNMWIEDSRPDADMDELLAVLGYKVKSSDMVDVARNLEKLDILMCNNNTPEDDISHLSNDTVHYNPSDLSGWVNSMLVELKPTNNTSPNLEFGSRNGFICFSNDQENQLGGNNFDDDLRAIPGDAVLRSGNVHDFEDGVEKNSKKIKSFSFGSDFTTIQESVVAQPVVVVDTQEAGIRLVHTMMACAEAVEQNDMKLGGALVKHIEKLAAASAQVGAMQKVATYFAEALARRIYKINPCDLLQSSYNDVLEMHFYETCPYLKFAHFTANQAILEAFSGAKRVHVIDFSLKQGMQWPALLQALALRPGGPPAFRLTGVGPPQPDNTDSLQEVGWKLAQLAESIGVEFEFKGFVANSLADLDASILEIRPSEVEAVAVNSVFELHKLLARPNALEKVLNSIKSMNPKIVTIVEQEGNHNGDVFLDRFNEALHYYSTMFDSLEGGSELTQPNNEDLAMSEMYLGRQLCNVVSCEGVERVERHETLTQWRGRMSSAMFDPVHLGSNAFKQASMLLAVFGGDAYRVEENGGCLMLGWHTRPLIATSAWRLRPAELE</sequence>
<comment type="similarity">
    <text evidence="2 9">Belongs to the GRAS family. DELLA subfamily.</text>
</comment>
<comment type="function">
    <text evidence="9">Transcriptional regulator that acts as a repressor of the gibberellin (GA) signaling pathway. Probably acts by participating in large multiprotein complexes that repress transcription of GA-inducible genes.</text>
</comment>
<keyword evidence="4 9" id="KW-0939">Gibberellin signaling pathway</keyword>
<accession>A0AAV3P3A7</accession>
<organism evidence="11 12">
    <name type="scientific">Lithospermum erythrorhizon</name>
    <name type="common">Purple gromwell</name>
    <name type="synonym">Lithospermum officinale var. erythrorhizon</name>
    <dbReference type="NCBI Taxonomy" id="34254"/>
    <lineage>
        <taxon>Eukaryota</taxon>
        <taxon>Viridiplantae</taxon>
        <taxon>Streptophyta</taxon>
        <taxon>Embryophyta</taxon>
        <taxon>Tracheophyta</taxon>
        <taxon>Spermatophyta</taxon>
        <taxon>Magnoliopsida</taxon>
        <taxon>eudicotyledons</taxon>
        <taxon>Gunneridae</taxon>
        <taxon>Pentapetalae</taxon>
        <taxon>asterids</taxon>
        <taxon>lamiids</taxon>
        <taxon>Boraginales</taxon>
        <taxon>Boraginaceae</taxon>
        <taxon>Boraginoideae</taxon>
        <taxon>Lithospermeae</taxon>
        <taxon>Lithospermum</taxon>
    </lineage>
</organism>
<evidence type="ECO:0000256" key="5">
    <source>
        <dbReference type="ARBA" id="ARBA00023015"/>
    </source>
</evidence>